<dbReference type="PANTHER" id="PTHR35749">
    <property type="entry name" value="OSJNBA0084A10.10 PROTEIN"/>
    <property type="match status" value="1"/>
</dbReference>
<dbReference type="AlphaFoldDB" id="A0AA88CV72"/>
<dbReference type="GO" id="GO:0016020">
    <property type="term" value="C:membrane"/>
    <property type="evidence" value="ECO:0007669"/>
    <property type="project" value="UniProtKB-SubCell"/>
</dbReference>
<evidence type="ECO:0000256" key="1">
    <source>
        <dbReference type="ARBA" id="ARBA00004141"/>
    </source>
</evidence>
<dbReference type="InterPro" id="IPR006214">
    <property type="entry name" value="Bax_inhibitor_1-related"/>
</dbReference>
<dbReference type="PANTHER" id="PTHR35749:SF1">
    <property type="entry name" value="OSJNBA0084A10.10 PROTEIN"/>
    <property type="match status" value="1"/>
</dbReference>
<comment type="subcellular location">
    <subcellularLocation>
        <location evidence="1">Membrane</location>
        <topology evidence="1">Multi-pass membrane protein</topology>
    </subcellularLocation>
</comment>
<comment type="caution">
    <text evidence="7">The sequence shown here is derived from an EMBL/GenBank/DDBJ whole genome shotgun (WGS) entry which is preliminary data.</text>
</comment>
<evidence type="ECO:0000313" key="8">
    <source>
        <dbReference type="Proteomes" id="UP001187192"/>
    </source>
</evidence>
<keyword evidence="4 6" id="KW-0472">Membrane</keyword>
<evidence type="ECO:0000256" key="4">
    <source>
        <dbReference type="ARBA" id="ARBA00023136"/>
    </source>
</evidence>
<evidence type="ECO:0000256" key="3">
    <source>
        <dbReference type="ARBA" id="ARBA00022989"/>
    </source>
</evidence>
<keyword evidence="3 6" id="KW-1133">Transmembrane helix</keyword>
<sequence>MEAFSSFFESKSGSRNQWSYDSFWNLHQISPAVQSHLKQVYFTLCLALIASACGAYLHILWNIGGLLTTLATIGCITWVLSTPPYEEQKRFRALMAAAVFEGASVGPLIDLAIQFDPSILVSAFVGTAVAFGCFSAAAMLSRRREYLYLGGLLSSGLSILFWLHFASSIFGGSTAIFKFELYFGLLVFVGYMVVDTQDIIEKAHHGDMDYIKHTLTLFTDFVAVFVRILIIMVSTSDLRSAEREIERDGALKRRRLLVGHRELRETLDDRLSLPVEAHLSPKENSKVLSMDKLREFGRKALFYVRVLSGYEERRIRSLRFDTEKRIRQAEERRAAIRKIPEQAILGEVRRMVEEMQTLNKKLEETEAAIEEYFKPLDKEAERVMKVQLEGEEKRMREMMSAMQQQALLEKAEAEKNAKVHSVETEVSDKDLEPSAAQQANVR</sequence>
<gene>
    <name evidence="7" type="ORF">TIFTF001_003072</name>
</gene>
<proteinExistence type="predicted"/>
<reference evidence="7" key="1">
    <citation type="submission" date="2023-07" db="EMBL/GenBank/DDBJ databases">
        <title>draft genome sequence of fig (Ficus carica).</title>
        <authorList>
            <person name="Takahashi T."/>
            <person name="Nishimura K."/>
        </authorList>
    </citation>
    <scope>NUCLEOTIDE SEQUENCE</scope>
</reference>
<feature type="transmembrane region" description="Helical" evidence="6">
    <location>
        <begin position="176"/>
        <end position="194"/>
    </location>
</feature>
<evidence type="ECO:0000256" key="2">
    <source>
        <dbReference type="ARBA" id="ARBA00022692"/>
    </source>
</evidence>
<dbReference type="Pfam" id="PF01027">
    <property type="entry name" value="Bax1-I"/>
    <property type="match status" value="1"/>
</dbReference>
<keyword evidence="2 6" id="KW-0812">Transmembrane</keyword>
<protein>
    <recommendedName>
        <fullName evidence="9">Bax inhibitor 1</fullName>
    </recommendedName>
</protein>
<accession>A0AA88CV72</accession>
<evidence type="ECO:0000256" key="6">
    <source>
        <dbReference type="SAM" id="Phobius"/>
    </source>
</evidence>
<feature type="transmembrane region" description="Helical" evidence="6">
    <location>
        <begin position="215"/>
        <end position="233"/>
    </location>
</feature>
<keyword evidence="8" id="KW-1185">Reference proteome</keyword>
<dbReference type="EMBL" id="BTGU01000003">
    <property type="protein sequence ID" value="GMN31047.1"/>
    <property type="molecule type" value="Genomic_DNA"/>
</dbReference>
<evidence type="ECO:0000256" key="5">
    <source>
        <dbReference type="SAM" id="MobiDB-lite"/>
    </source>
</evidence>
<feature type="transmembrane region" description="Helical" evidence="6">
    <location>
        <begin position="147"/>
        <end position="170"/>
    </location>
</feature>
<feature type="transmembrane region" description="Helical" evidence="6">
    <location>
        <begin position="119"/>
        <end position="140"/>
    </location>
</feature>
<dbReference type="CDD" id="cd10430">
    <property type="entry name" value="BI-1"/>
    <property type="match status" value="1"/>
</dbReference>
<evidence type="ECO:0008006" key="9">
    <source>
        <dbReference type="Google" id="ProtNLM"/>
    </source>
</evidence>
<feature type="region of interest" description="Disordered" evidence="5">
    <location>
        <begin position="397"/>
        <end position="442"/>
    </location>
</feature>
<organism evidence="7 8">
    <name type="scientific">Ficus carica</name>
    <name type="common">Common fig</name>
    <dbReference type="NCBI Taxonomy" id="3494"/>
    <lineage>
        <taxon>Eukaryota</taxon>
        <taxon>Viridiplantae</taxon>
        <taxon>Streptophyta</taxon>
        <taxon>Embryophyta</taxon>
        <taxon>Tracheophyta</taxon>
        <taxon>Spermatophyta</taxon>
        <taxon>Magnoliopsida</taxon>
        <taxon>eudicotyledons</taxon>
        <taxon>Gunneridae</taxon>
        <taxon>Pentapetalae</taxon>
        <taxon>rosids</taxon>
        <taxon>fabids</taxon>
        <taxon>Rosales</taxon>
        <taxon>Moraceae</taxon>
        <taxon>Ficeae</taxon>
        <taxon>Ficus</taxon>
    </lineage>
</organism>
<name>A0AA88CV72_FICCA</name>
<feature type="transmembrane region" description="Helical" evidence="6">
    <location>
        <begin position="63"/>
        <end position="81"/>
    </location>
</feature>
<dbReference type="Proteomes" id="UP001187192">
    <property type="component" value="Unassembled WGS sequence"/>
</dbReference>
<evidence type="ECO:0000313" key="7">
    <source>
        <dbReference type="EMBL" id="GMN31047.1"/>
    </source>
</evidence>
<feature type="compositionally biased region" description="Basic and acidic residues" evidence="5">
    <location>
        <begin position="409"/>
        <end position="432"/>
    </location>
</feature>
<feature type="transmembrane region" description="Helical" evidence="6">
    <location>
        <begin position="93"/>
        <end position="113"/>
    </location>
</feature>